<evidence type="ECO:0000256" key="5">
    <source>
        <dbReference type="ARBA" id="ARBA00023163"/>
    </source>
</evidence>
<dbReference type="SMART" id="SM00448">
    <property type="entry name" value="REC"/>
    <property type="match status" value="1"/>
</dbReference>
<evidence type="ECO:0000313" key="8">
    <source>
        <dbReference type="EMBL" id="GGB42583.1"/>
    </source>
</evidence>
<dbReference type="GO" id="GO:0006355">
    <property type="term" value="P:regulation of DNA-templated transcription"/>
    <property type="evidence" value="ECO:0007669"/>
    <property type="project" value="TreeGrafter"/>
</dbReference>
<dbReference type="InterPro" id="IPR039420">
    <property type="entry name" value="WalR-like"/>
</dbReference>
<keyword evidence="5" id="KW-0804">Transcription</keyword>
<organism evidence="8 9">
    <name type="scientific">Roseibium aquae</name>
    <dbReference type="NCBI Taxonomy" id="1323746"/>
    <lineage>
        <taxon>Bacteria</taxon>
        <taxon>Pseudomonadati</taxon>
        <taxon>Pseudomonadota</taxon>
        <taxon>Alphaproteobacteria</taxon>
        <taxon>Hyphomicrobiales</taxon>
        <taxon>Stappiaceae</taxon>
        <taxon>Roseibium</taxon>
    </lineage>
</organism>
<evidence type="ECO:0000256" key="6">
    <source>
        <dbReference type="PROSITE-ProRule" id="PRU00169"/>
    </source>
</evidence>
<evidence type="ECO:0000256" key="4">
    <source>
        <dbReference type="ARBA" id="ARBA00023125"/>
    </source>
</evidence>
<dbReference type="PROSITE" id="PS50110">
    <property type="entry name" value="RESPONSE_REGULATORY"/>
    <property type="match status" value="1"/>
</dbReference>
<dbReference type="Gene3D" id="3.40.50.2300">
    <property type="match status" value="1"/>
</dbReference>
<keyword evidence="9" id="KW-1185">Reference proteome</keyword>
<dbReference type="InterPro" id="IPR001789">
    <property type="entry name" value="Sig_transdc_resp-reg_receiver"/>
</dbReference>
<protein>
    <recommendedName>
        <fullName evidence="7">Response regulatory domain-containing protein</fullName>
    </recommendedName>
</protein>
<evidence type="ECO:0000313" key="9">
    <source>
        <dbReference type="Proteomes" id="UP000605148"/>
    </source>
</evidence>
<keyword evidence="2" id="KW-0902">Two-component regulatory system</keyword>
<accession>A0A916WYM0</accession>
<name>A0A916WYM0_9HYPH</name>
<proteinExistence type="predicted"/>
<gene>
    <name evidence="8" type="ORF">GCM10011316_13100</name>
</gene>
<dbReference type="PANTHER" id="PTHR48111">
    <property type="entry name" value="REGULATOR OF RPOS"/>
    <property type="match status" value="1"/>
</dbReference>
<feature type="modified residue" description="4-aspartylphosphate" evidence="6">
    <location>
        <position position="61"/>
    </location>
</feature>
<reference evidence="8" key="1">
    <citation type="journal article" date="2014" name="Int. J. Syst. Evol. Microbiol.">
        <title>Complete genome sequence of Corynebacterium casei LMG S-19264T (=DSM 44701T), isolated from a smear-ripened cheese.</title>
        <authorList>
            <consortium name="US DOE Joint Genome Institute (JGI-PGF)"/>
            <person name="Walter F."/>
            <person name="Albersmeier A."/>
            <person name="Kalinowski J."/>
            <person name="Ruckert C."/>
        </authorList>
    </citation>
    <scope>NUCLEOTIDE SEQUENCE</scope>
    <source>
        <strain evidence="8">CGMCC 1.12426</strain>
    </source>
</reference>
<dbReference type="PANTHER" id="PTHR48111:SF1">
    <property type="entry name" value="TWO-COMPONENT RESPONSE REGULATOR ORR33"/>
    <property type="match status" value="1"/>
</dbReference>
<dbReference type="GO" id="GO:0005829">
    <property type="term" value="C:cytosol"/>
    <property type="evidence" value="ECO:0007669"/>
    <property type="project" value="TreeGrafter"/>
</dbReference>
<dbReference type="InterPro" id="IPR011006">
    <property type="entry name" value="CheY-like_superfamily"/>
</dbReference>
<reference evidence="8" key="2">
    <citation type="submission" date="2020-09" db="EMBL/GenBank/DDBJ databases">
        <authorList>
            <person name="Sun Q."/>
            <person name="Zhou Y."/>
        </authorList>
    </citation>
    <scope>NUCLEOTIDE SEQUENCE</scope>
    <source>
        <strain evidence="8">CGMCC 1.12426</strain>
    </source>
</reference>
<evidence type="ECO:0000256" key="2">
    <source>
        <dbReference type="ARBA" id="ARBA00023012"/>
    </source>
</evidence>
<keyword evidence="4" id="KW-0238">DNA-binding</keyword>
<evidence type="ECO:0000259" key="7">
    <source>
        <dbReference type="PROSITE" id="PS50110"/>
    </source>
</evidence>
<dbReference type="AlphaFoldDB" id="A0A916WYM0"/>
<dbReference type="Proteomes" id="UP000605148">
    <property type="component" value="Unassembled WGS sequence"/>
</dbReference>
<comment type="caution">
    <text evidence="8">The sequence shown here is derived from an EMBL/GenBank/DDBJ whole genome shotgun (WGS) entry which is preliminary data.</text>
</comment>
<feature type="domain" description="Response regulatory" evidence="7">
    <location>
        <begin position="11"/>
        <end position="130"/>
    </location>
</feature>
<keyword evidence="3" id="KW-0805">Transcription regulation</keyword>
<dbReference type="EMBL" id="BMFA01000003">
    <property type="protein sequence ID" value="GGB42583.1"/>
    <property type="molecule type" value="Genomic_DNA"/>
</dbReference>
<dbReference type="RefSeq" id="WP_150495331.1">
    <property type="nucleotide sequence ID" value="NZ_BMFA01000003.1"/>
</dbReference>
<keyword evidence="1 6" id="KW-0597">Phosphoprotein</keyword>
<sequence length="179" mass="19906">MTAKWDLSRTSFLLVEDNPHMRSILRSVLSGFGVRQIHEASDGAEGLDAVVERTPDVVLIDWHMTPLDGGDFVRMLRGDPDLTVATTPVLVISARPKKTTIVQAVQLGIHGFVAKPVAPAVLYDRVSNVLYRQSLYGRTRGLLKTQRTPPKTKVKVTDLTQWPDPNDKQDLIERSLALL</sequence>
<dbReference type="OrthoDB" id="9786548at2"/>
<dbReference type="SUPFAM" id="SSF52172">
    <property type="entry name" value="CheY-like"/>
    <property type="match status" value="1"/>
</dbReference>
<dbReference type="GO" id="GO:0000156">
    <property type="term" value="F:phosphorelay response regulator activity"/>
    <property type="evidence" value="ECO:0007669"/>
    <property type="project" value="TreeGrafter"/>
</dbReference>
<dbReference type="GO" id="GO:0000976">
    <property type="term" value="F:transcription cis-regulatory region binding"/>
    <property type="evidence" value="ECO:0007669"/>
    <property type="project" value="TreeGrafter"/>
</dbReference>
<dbReference type="GO" id="GO:0032993">
    <property type="term" value="C:protein-DNA complex"/>
    <property type="evidence" value="ECO:0007669"/>
    <property type="project" value="TreeGrafter"/>
</dbReference>
<evidence type="ECO:0000256" key="3">
    <source>
        <dbReference type="ARBA" id="ARBA00023015"/>
    </source>
</evidence>
<evidence type="ECO:0000256" key="1">
    <source>
        <dbReference type="ARBA" id="ARBA00022553"/>
    </source>
</evidence>
<dbReference type="Pfam" id="PF00072">
    <property type="entry name" value="Response_reg"/>
    <property type="match status" value="1"/>
</dbReference>